<organism evidence="2 3">
    <name type="scientific">Segatella copri</name>
    <dbReference type="NCBI Taxonomy" id="165179"/>
    <lineage>
        <taxon>Bacteria</taxon>
        <taxon>Pseudomonadati</taxon>
        <taxon>Bacteroidota</taxon>
        <taxon>Bacteroidia</taxon>
        <taxon>Bacteroidales</taxon>
        <taxon>Prevotellaceae</taxon>
        <taxon>Segatella</taxon>
    </lineage>
</organism>
<dbReference type="GO" id="GO:0009190">
    <property type="term" value="P:cyclic nucleotide biosynthetic process"/>
    <property type="evidence" value="ECO:0007669"/>
    <property type="project" value="InterPro"/>
</dbReference>
<accession>A0AAW5I0K7</accession>
<dbReference type="RefSeq" id="WP_234564344.1">
    <property type="nucleotide sequence ID" value="NZ_JAJTTD010000010.1"/>
</dbReference>
<proteinExistence type="predicted"/>
<dbReference type="EMBL" id="JANDXR010000010">
    <property type="protein sequence ID" value="MCP9501718.1"/>
    <property type="molecule type" value="Genomic_DNA"/>
</dbReference>
<protein>
    <recommendedName>
        <fullName evidence="1">Guanylate cyclase domain-containing protein</fullName>
    </recommendedName>
</protein>
<dbReference type="GO" id="GO:0035556">
    <property type="term" value="P:intracellular signal transduction"/>
    <property type="evidence" value="ECO:0007669"/>
    <property type="project" value="InterPro"/>
</dbReference>
<gene>
    <name evidence="2" type="ORF">NND11_09165</name>
</gene>
<evidence type="ECO:0000259" key="1">
    <source>
        <dbReference type="PROSITE" id="PS50125"/>
    </source>
</evidence>
<dbReference type="SUPFAM" id="SSF55073">
    <property type="entry name" value="Nucleotide cyclase"/>
    <property type="match status" value="1"/>
</dbReference>
<dbReference type="GO" id="GO:0004016">
    <property type="term" value="F:adenylate cyclase activity"/>
    <property type="evidence" value="ECO:0007669"/>
    <property type="project" value="UniProtKB-ARBA"/>
</dbReference>
<comment type="caution">
    <text evidence="2">The sequence shown here is derived from an EMBL/GenBank/DDBJ whole genome shotgun (WGS) entry which is preliminary data.</text>
</comment>
<dbReference type="Gene3D" id="3.30.70.1230">
    <property type="entry name" value="Nucleotide cyclase"/>
    <property type="match status" value="1"/>
</dbReference>
<name>A0AAW5I0K7_9BACT</name>
<evidence type="ECO:0000313" key="2">
    <source>
        <dbReference type="EMBL" id="MCP9501718.1"/>
    </source>
</evidence>
<evidence type="ECO:0000313" key="3">
    <source>
        <dbReference type="Proteomes" id="UP001206014"/>
    </source>
</evidence>
<dbReference type="AlphaFoldDB" id="A0AAW5I0K7"/>
<dbReference type="InterPro" id="IPR029787">
    <property type="entry name" value="Nucleotide_cyclase"/>
</dbReference>
<dbReference type="PROSITE" id="PS50125">
    <property type="entry name" value="GUANYLATE_CYCLASE_2"/>
    <property type="match status" value="1"/>
</dbReference>
<dbReference type="Pfam" id="PF00211">
    <property type="entry name" value="Guanylate_cyc"/>
    <property type="match status" value="1"/>
</dbReference>
<feature type="domain" description="Guanylate cyclase" evidence="1">
    <location>
        <begin position="51"/>
        <end position="184"/>
    </location>
</feature>
<dbReference type="Proteomes" id="UP001206014">
    <property type="component" value="Unassembled WGS sequence"/>
</dbReference>
<reference evidence="2" key="1">
    <citation type="submission" date="2022-07" db="EMBL/GenBank/DDBJ databases">
        <title>Prevotella copri.</title>
        <authorList>
            <person name="Yang C."/>
        </authorList>
    </citation>
    <scope>NUCLEOTIDE SEQUENCE</scope>
    <source>
        <strain evidence="2">HF88</strain>
    </source>
</reference>
<sequence>MEVKTSYTYNFEDSCKRIDDMLATSGDFEETVDIKKRVNLTYDNGYYVNCYALFVDIRDSSSLPSVHQKRVLAKLYRSYISEVTAIMQSNTNCKEVNIIGDCVSGIFTCSSKDDVMEPFSAAYTINGIVQVLNLKASKKGYHPIKIGIGIAKGKALMVQAGYRGSGLNDVIWMGDVVNFACHLCGSANKNGNGVMNVSAEVYTDLAGMLGYQNKPYQEMLNKPYDKNYYTGNIILHSIEEWLDENR</sequence>
<dbReference type="InterPro" id="IPR001054">
    <property type="entry name" value="A/G_cyclase"/>
</dbReference>